<dbReference type="Pfam" id="PF24357">
    <property type="entry name" value="TMD0_ABC"/>
    <property type="match status" value="1"/>
</dbReference>
<evidence type="ECO:0000256" key="1">
    <source>
        <dbReference type="ARBA" id="ARBA00004141"/>
    </source>
</evidence>
<keyword evidence="3" id="KW-0472">Membrane</keyword>
<name>A0A8C2Y253_CAPHI</name>
<dbReference type="AlphaFoldDB" id="A0A8C2Y253"/>
<feature type="region of interest" description="Disordered" evidence="2">
    <location>
        <begin position="276"/>
        <end position="300"/>
    </location>
</feature>
<keyword evidence="3" id="KW-1133">Transmembrane helix</keyword>
<evidence type="ECO:0000313" key="5">
    <source>
        <dbReference type="Ensembl" id="ENSCHIP00010039685.1"/>
    </source>
</evidence>
<comment type="subcellular location">
    <subcellularLocation>
        <location evidence="1">Membrane</location>
        <topology evidence="1">Multi-pass membrane protein</topology>
    </subcellularLocation>
</comment>
<feature type="transmembrane region" description="Helical" evidence="3">
    <location>
        <begin position="117"/>
        <end position="136"/>
    </location>
</feature>
<evidence type="ECO:0000256" key="2">
    <source>
        <dbReference type="SAM" id="MobiDB-lite"/>
    </source>
</evidence>
<feature type="transmembrane region" description="Helical" evidence="3">
    <location>
        <begin position="148"/>
        <end position="169"/>
    </location>
</feature>
<dbReference type="InterPro" id="IPR056227">
    <property type="entry name" value="TMD0_ABC"/>
</dbReference>
<dbReference type="GO" id="GO:0016020">
    <property type="term" value="C:membrane"/>
    <property type="evidence" value="ECO:0007669"/>
    <property type="project" value="UniProtKB-SubCell"/>
</dbReference>
<feature type="transmembrane region" description="Helical" evidence="3">
    <location>
        <begin position="181"/>
        <end position="203"/>
    </location>
</feature>
<dbReference type="Ensembl" id="ENSCHIT00010055438.1">
    <property type="protein sequence ID" value="ENSCHIP00010039685.1"/>
    <property type="gene ID" value="ENSCHIG00010029229.1"/>
</dbReference>
<reference evidence="5" key="1">
    <citation type="submission" date="2019-03" db="EMBL/GenBank/DDBJ databases">
        <title>Genome sequencing and reference-guided assembly of Black Bengal Goat (Capra hircus).</title>
        <authorList>
            <person name="Siddiki A.Z."/>
            <person name="Baten A."/>
            <person name="Billah M."/>
            <person name="Alam M.A.U."/>
            <person name="Shawrob K.S.M."/>
            <person name="Saha S."/>
            <person name="Chowdhury M."/>
            <person name="Rahman A.H."/>
            <person name="Stear M."/>
            <person name="Miah G."/>
            <person name="Das G.B."/>
            <person name="Hossain M.M."/>
            <person name="Kumkum M."/>
            <person name="Islam M.S."/>
            <person name="Mollah A.M."/>
            <person name="Ahsan A."/>
            <person name="Tusar F."/>
            <person name="Khan M.K.I."/>
        </authorList>
    </citation>
    <scope>NUCLEOTIDE SEQUENCE [LARGE SCALE GENOMIC DNA]</scope>
</reference>
<sequence>MINKNRKSHLASESQKAQYCLYHSPEEPGKNSSLLDSPEVDLPLCFEQTVLVWIPLGFLWLLAPWQLLHVYSSRTKKSSITKLYLAKQVIVGFLLILAAIDLALALTEDTGQATVPAVKYTNPVLYLVTWVLVLLIQHSRRWCVQKDSWYLSLFWILSILCGTFQFQTLIRALLKDSSSNLAYSCVYFIFYAFQILVLILSAFSEKDDSSKNPSTTASFLSSITFSWYDSTVLKGFRKPLTLKDVWDIEDEAKTNALVSRFEKYMAEELQKARRAFQKRQKKKSKRNPGASVNGLDKNQSQSQDVLVLVTFP</sequence>
<accession>A0A8C2Y253</accession>
<protein>
    <recommendedName>
        <fullName evidence="4">ABC transporter TMD0 domain-containing protein</fullName>
    </recommendedName>
</protein>
<evidence type="ECO:0000256" key="3">
    <source>
        <dbReference type="SAM" id="Phobius"/>
    </source>
</evidence>
<organism evidence="5">
    <name type="scientific">Capra hircus</name>
    <name type="common">Goat</name>
    <dbReference type="NCBI Taxonomy" id="9925"/>
    <lineage>
        <taxon>Eukaryota</taxon>
        <taxon>Metazoa</taxon>
        <taxon>Chordata</taxon>
        <taxon>Craniata</taxon>
        <taxon>Vertebrata</taxon>
        <taxon>Euteleostomi</taxon>
        <taxon>Mammalia</taxon>
        <taxon>Eutheria</taxon>
        <taxon>Laurasiatheria</taxon>
        <taxon>Artiodactyla</taxon>
        <taxon>Ruminantia</taxon>
        <taxon>Pecora</taxon>
        <taxon>Bovidae</taxon>
        <taxon>Caprinae</taxon>
        <taxon>Capra</taxon>
    </lineage>
</organism>
<keyword evidence="3" id="KW-0812">Transmembrane</keyword>
<feature type="transmembrane region" description="Helical" evidence="3">
    <location>
        <begin position="83"/>
        <end position="105"/>
    </location>
</feature>
<feature type="transmembrane region" description="Helical" evidence="3">
    <location>
        <begin position="50"/>
        <end position="71"/>
    </location>
</feature>
<evidence type="ECO:0000259" key="4">
    <source>
        <dbReference type="Pfam" id="PF24357"/>
    </source>
</evidence>
<feature type="compositionally biased region" description="Basic residues" evidence="2">
    <location>
        <begin position="276"/>
        <end position="286"/>
    </location>
</feature>
<feature type="domain" description="ABC transporter TMD0" evidence="4">
    <location>
        <begin position="38"/>
        <end position="172"/>
    </location>
</feature>
<proteinExistence type="predicted"/>
<reference evidence="5" key="2">
    <citation type="submission" date="2025-08" db="UniProtKB">
        <authorList>
            <consortium name="Ensembl"/>
        </authorList>
    </citation>
    <scope>IDENTIFICATION</scope>
</reference>